<dbReference type="HOGENOM" id="CLU_1064650_0_0_7"/>
<dbReference type="EMBL" id="AE017125">
    <property type="protein sequence ID" value="AAP76831.1"/>
    <property type="molecule type" value="Genomic_DNA"/>
</dbReference>
<feature type="transmembrane region" description="Helical" evidence="1">
    <location>
        <begin position="118"/>
        <end position="151"/>
    </location>
</feature>
<gene>
    <name evidence="2" type="ordered locus">HH_0234</name>
</gene>
<evidence type="ECO:0000256" key="1">
    <source>
        <dbReference type="SAM" id="Phobius"/>
    </source>
</evidence>
<reference evidence="2 3" key="1">
    <citation type="journal article" date="2003" name="Proc. Natl. Acad. Sci. U.S.A.">
        <title>The complete genome sequence of the carcinogenic bacterium Helicobacter hepaticus.</title>
        <authorList>
            <person name="Suerbaum S."/>
            <person name="Josenhans C."/>
            <person name="Sterzenbach T."/>
            <person name="Drescher B."/>
            <person name="Brandt P."/>
            <person name="Bell M."/>
            <person name="Droege M."/>
            <person name="Fartmann B."/>
            <person name="Fischer H.-P."/>
            <person name="Ge Z."/>
            <person name="Hoerster A."/>
            <person name="Holland R."/>
            <person name="Klein K."/>
            <person name="Koenig J."/>
            <person name="Macko L."/>
            <person name="Mendz G.L."/>
            <person name="Nyakatura G."/>
            <person name="Schauer D.B."/>
            <person name="Shen Z."/>
            <person name="Weber J."/>
            <person name="Frosch M."/>
            <person name="Fox J.G."/>
        </authorList>
    </citation>
    <scope>NUCLEOTIDE SEQUENCE [LARGE SCALE GENOMIC DNA]</scope>
    <source>
        <strain evidence="3">ATCC 51449 / 3B1</strain>
    </source>
</reference>
<protein>
    <submittedName>
        <fullName evidence="2">Uncharacterized protein</fullName>
    </submittedName>
</protein>
<feature type="transmembrane region" description="Helical" evidence="1">
    <location>
        <begin position="163"/>
        <end position="182"/>
    </location>
</feature>
<keyword evidence="1" id="KW-0812">Transmembrane</keyword>
<keyword evidence="1" id="KW-1133">Transmembrane helix</keyword>
<dbReference type="AlphaFoldDB" id="Q7VJK9"/>
<feature type="transmembrane region" description="Helical" evidence="1">
    <location>
        <begin position="69"/>
        <end position="92"/>
    </location>
</feature>
<name>Q7VJK9_HELHP</name>
<dbReference type="RefSeq" id="WP_011115078.1">
    <property type="nucleotide sequence ID" value="NC_004917.1"/>
</dbReference>
<sequence>MKHFDPLLLQGLPYKNGEVDYGRLRFYNMIFAMMRISGAISILLGFVLMASHTHQNNAFLRNFNPYAHYVGLVLFVVFCVMFGLLMLHFLSLKIKDTKQSLKLLTPYHQSIKIKLSRFFQVLSILFFCVLFAALGFMYAGFFIFHIALLAIPKIKAIYADDDLLYAEFCISLGLVSIGLYPIKNDENLYYCEFTFSQSTIPMKVQQIVRCLCQDNYLVKYRTFGFARNIDSKELIESLNHRAILQDKIPNAQNTKIDRREL</sequence>
<evidence type="ECO:0000313" key="3">
    <source>
        <dbReference type="Proteomes" id="UP000002495"/>
    </source>
</evidence>
<proteinExistence type="predicted"/>
<dbReference type="KEGG" id="hhe:HH_0234"/>
<dbReference type="OrthoDB" id="5330147at2"/>
<evidence type="ECO:0000313" key="2">
    <source>
        <dbReference type="EMBL" id="AAP76831.1"/>
    </source>
</evidence>
<accession>Q7VJK9</accession>
<dbReference type="STRING" id="235279.HH_0234"/>
<dbReference type="Proteomes" id="UP000002495">
    <property type="component" value="Chromosome"/>
</dbReference>
<keyword evidence="3" id="KW-1185">Reference proteome</keyword>
<keyword evidence="1" id="KW-0472">Membrane</keyword>
<feature type="transmembrane region" description="Helical" evidence="1">
    <location>
        <begin position="26"/>
        <end position="49"/>
    </location>
</feature>
<organism evidence="2 3">
    <name type="scientific">Helicobacter hepaticus (strain ATCC 51449 / 3B1)</name>
    <dbReference type="NCBI Taxonomy" id="235279"/>
    <lineage>
        <taxon>Bacteria</taxon>
        <taxon>Pseudomonadati</taxon>
        <taxon>Campylobacterota</taxon>
        <taxon>Epsilonproteobacteria</taxon>
        <taxon>Campylobacterales</taxon>
        <taxon>Helicobacteraceae</taxon>
        <taxon>Helicobacter</taxon>
    </lineage>
</organism>